<dbReference type="Gene3D" id="1.10.1170.10">
    <property type="entry name" value="Inhibitor Of Apoptosis Protein (2mihbC-IAP-1), Chain A"/>
    <property type="match status" value="1"/>
</dbReference>
<keyword evidence="4" id="KW-1185">Reference proteome</keyword>
<keyword evidence="1" id="KW-0479">Metal-binding</keyword>
<name>A0A0L7RDB0_9HYME</name>
<dbReference type="OrthoDB" id="2196114at2759"/>
<dbReference type="EMBL" id="KQ414615">
    <property type="protein sequence ID" value="KOC68785.1"/>
    <property type="molecule type" value="Genomic_DNA"/>
</dbReference>
<dbReference type="SMART" id="SM00238">
    <property type="entry name" value="BIR"/>
    <property type="match status" value="1"/>
</dbReference>
<dbReference type="GO" id="GO:0046872">
    <property type="term" value="F:metal ion binding"/>
    <property type="evidence" value="ECO:0007669"/>
    <property type="project" value="UniProtKB-KW"/>
</dbReference>
<dbReference type="AlphaFoldDB" id="A0A0L7RDB0"/>
<evidence type="ECO:0000313" key="3">
    <source>
        <dbReference type="EMBL" id="KOC68785.1"/>
    </source>
</evidence>
<dbReference type="PANTHER" id="PTHR46771:SF5">
    <property type="entry name" value="DETERIN"/>
    <property type="match status" value="1"/>
</dbReference>
<dbReference type="PANTHER" id="PTHR46771">
    <property type="entry name" value="DETERIN"/>
    <property type="match status" value="1"/>
</dbReference>
<dbReference type="InterPro" id="IPR001370">
    <property type="entry name" value="BIR_rpt"/>
</dbReference>
<evidence type="ECO:0000256" key="2">
    <source>
        <dbReference type="ARBA" id="ARBA00022833"/>
    </source>
</evidence>
<gene>
    <name evidence="3" type="ORF">WH47_06577</name>
</gene>
<dbReference type="STRING" id="597456.A0A0L7RDB0"/>
<evidence type="ECO:0000256" key="1">
    <source>
        <dbReference type="ARBA" id="ARBA00022723"/>
    </source>
</evidence>
<dbReference type="Pfam" id="PF00653">
    <property type="entry name" value="BIR"/>
    <property type="match status" value="1"/>
</dbReference>
<reference evidence="3 4" key="1">
    <citation type="submission" date="2015-07" db="EMBL/GenBank/DDBJ databases">
        <title>The genome of Habropoda laboriosa.</title>
        <authorList>
            <person name="Pan H."/>
            <person name="Kapheim K."/>
        </authorList>
    </citation>
    <scope>NUCLEOTIDE SEQUENCE [LARGE SCALE GENOMIC DNA]</scope>
    <source>
        <strain evidence="3">0110345459</strain>
    </source>
</reference>
<accession>A0A0L7RDB0</accession>
<proteinExistence type="predicted"/>
<dbReference type="Proteomes" id="UP000053825">
    <property type="component" value="Unassembled WGS sequence"/>
</dbReference>
<dbReference type="PROSITE" id="PS50143">
    <property type="entry name" value="BIR_REPEAT_2"/>
    <property type="match status" value="1"/>
</dbReference>
<dbReference type="SUPFAM" id="SSF57924">
    <property type="entry name" value="Inhibitor of apoptosis (IAP) repeat"/>
    <property type="match status" value="1"/>
</dbReference>
<protein>
    <submittedName>
        <fullName evidence="3">Baculoviral IAP repeat-containing protein 5</fullName>
    </submittedName>
</protein>
<sequence length="165" mass="19407">MFTLNNRDNLDRFLFREQNSTFWKIGRLKTFEYWPFRSSSDNSCSPERMAAAGFFAVGGREEPDLAECFICSKELDGWDPDDDPWYELKEHAKHQPECPFVKLGKPDEALWTVHDLFDLFKRYAVKECTRELAKAVSTAKEESAKLVREIPHIYKELRKDCEDRS</sequence>
<organism evidence="3 4">
    <name type="scientific">Habropoda laboriosa</name>
    <dbReference type="NCBI Taxonomy" id="597456"/>
    <lineage>
        <taxon>Eukaryota</taxon>
        <taxon>Metazoa</taxon>
        <taxon>Ecdysozoa</taxon>
        <taxon>Arthropoda</taxon>
        <taxon>Hexapoda</taxon>
        <taxon>Insecta</taxon>
        <taxon>Pterygota</taxon>
        <taxon>Neoptera</taxon>
        <taxon>Endopterygota</taxon>
        <taxon>Hymenoptera</taxon>
        <taxon>Apocrita</taxon>
        <taxon>Aculeata</taxon>
        <taxon>Apoidea</taxon>
        <taxon>Anthophila</taxon>
        <taxon>Apidae</taxon>
        <taxon>Habropoda</taxon>
    </lineage>
</organism>
<evidence type="ECO:0000313" key="4">
    <source>
        <dbReference type="Proteomes" id="UP000053825"/>
    </source>
</evidence>
<keyword evidence="2" id="KW-0862">Zinc</keyword>
<dbReference type="InterPro" id="IPR051190">
    <property type="entry name" value="Baculoviral_IAP"/>
</dbReference>